<dbReference type="GO" id="GO:0016151">
    <property type="term" value="F:nickel cation binding"/>
    <property type="evidence" value="ECO:0007669"/>
    <property type="project" value="UniProtKB-UniRule"/>
</dbReference>
<dbReference type="CDD" id="cd02232">
    <property type="entry name" value="cupin_ARD"/>
    <property type="match status" value="1"/>
</dbReference>
<dbReference type="Gene3D" id="2.60.120.10">
    <property type="entry name" value="Jelly Rolls"/>
    <property type="match status" value="1"/>
</dbReference>
<feature type="binding site" evidence="11">
    <location>
        <position position="85"/>
    </location>
    <ligand>
        <name>Ni(2+)</name>
        <dbReference type="ChEBI" id="CHEBI:49786"/>
        <note>for nickel-dependent acireductone dioxygenase activity</note>
    </ligand>
</feature>
<keyword evidence="5 11" id="KW-0479">Metal-binding</keyword>
<feature type="binding site" evidence="11">
    <location>
        <position position="91"/>
    </location>
    <ligand>
        <name>Ni(2+)</name>
        <dbReference type="ChEBI" id="CHEBI:49786"/>
        <note>for nickel-dependent acireductone dioxygenase activity</note>
    </ligand>
</feature>
<feature type="binding site" evidence="11">
    <location>
        <position position="87"/>
    </location>
    <ligand>
        <name>Ni(2+)</name>
        <dbReference type="ChEBI" id="CHEBI:49786"/>
        <note>for nickel-dependent acireductone dioxygenase activity</note>
    </ligand>
</feature>
<comment type="similarity">
    <text evidence="11">Belongs to the acireductone dioxygenase (ARD) family.</text>
</comment>
<accession>A0A8K0NLW4</accession>
<keyword evidence="8 11" id="KW-0408">Iron</keyword>
<dbReference type="EC" id="1.13.11.53" evidence="11"/>
<feature type="binding site" evidence="11">
    <location>
        <position position="91"/>
    </location>
    <ligand>
        <name>Fe(2+)</name>
        <dbReference type="ChEBI" id="CHEBI:29033"/>
        <note>for iron-dependent acireductone dioxygenase activity</note>
    </ligand>
</feature>
<dbReference type="PANTHER" id="PTHR23418:SF0">
    <property type="entry name" value="ACIREDUCTONE DIOXYGENASE"/>
    <property type="match status" value="1"/>
</dbReference>
<evidence type="ECO:0000256" key="8">
    <source>
        <dbReference type="ARBA" id="ARBA00023004"/>
    </source>
</evidence>
<dbReference type="InterPro" id="IPR014710">
    <property type="entry name" value="RmlC-like_jellyroll"/>
</dbReference>
<evidence type="ECO:0000256" key="2">
    <source>
        <dbReference type="ARBA" id="ARBA00022490"/>
    </source>
</evidence>
<evidence type="ECO:0000256" key="5">
    <source>
        <dbReference type="ARBA" id="ARBA00022723"/>
    </source>
</evidence>
<comment type="pathway">
    <text evidence="11">Amino-acid biosynthesis; L-methionine biosynthesis via salvage pathway; L-methionine from S-methyl-5-thio-alpha-D-ribose 1-phosphate: step 5/6.</text>
</comment>
<keyword evidence="13" id="KW-1185">Reference proteome</keyword>
<dbReference type="Pfam" id="PF03079">
    <property type="entry name" value="ARD"/>
    <property type="match status" value="1"/>
</dbReference>
<evidence type="ECO:0000256" key="6">
    <source>
        <dbReference type="ARBA" id="ARBA00022964"/>
    </source>
</evidence>
<dbReference type="GO" id="GO:0005634">
    <property type="term" value="C:nucleus"/>
    <property type="evidence" value="ECO:0007669"/>
    <property type="project" value="UniProtKB-SubCell"/>
</dbReference>
<organism evidence="12 13">
    <name type="scientific">Filobasidium floriforme</name>
    <dbReference type="NCBI Taxonomy" id="5210"/>
    <lineage>
        <taxon>Eukaryota</taxon>
        <taxon>Fungi</taxon>
        <taxon>Dikarya</taxon>
        <taxon>Basidiomycota</taxon>
        <taxon>Agaricomycotina</taxon>
        <taxon>Tremellomycetes</taxon>
        <taxon>Filobasidiales</taxon>
        <taxon>Filobasidiaceae</taxon>
        <taxon>Filobasidium</taxon>
    </lineage>
</organism>
<evidence type="ECO:0000313" key="13">
    <source>
        <dbReference type="Proteomes" id="UP000812966"/>
    </source>
</evidence>
<dbReference type="InterPro" id="IPR004313">
    <property type="entry name" value="ARD"/>
</dbReference>
<keyword evidence="4 11" id="KW-0028">Amino-acid biosynthesis</keyword>
<dbReference type="InterPro" id="IPR027496">
    <property type="entry name" value="ARD_euk"/>
</dbReference>
<dbReference type="FunFam" id="2.60.120.10:FF:000079">
    <property type="entry name" value="1,2-dihydroxy-3-keto-5-methylthiopentene dioxygenase"/>
    <property type="match status" value="1"/>
</dbReference>
<evidence type="ECO:0000256" key="3">
    <source>
        <dbReference type="ARBA" id="ARBA00022596"/>
    </source>
</evidence>
<evidence type="ECO:0000256" key="10">
    <source>
        <dbReference type="ARBA" id="ARBA00023242"/>
    </source>
</evidence>
<feature type="binding site" evidence="11">
    <location>
        <position position="87"/>
    </location>
    <ligand>
        <name>Fe(2+)</name>
        <dbReference type="ChEBI" id="CHEBI:29033"/>
        <note>for iron-dependent acireductone dioxygenase activity</note>
    </ligand>
</feature>
<evidence type="ECO:0000256" key="11">
    <source>
        <dbReference type="HAMAP-Rule" id="MF_03154"/>
    </source>
</evidence>
<evidence type="ECO:0000256" key="9">
    <source>
        <dbReference type="ARBA" id="ARBA00023167"/>
    </source>
</evidence>
<feature type="binding site" evidence="11">
    <location>
        <position position="85"/>
    </location>
    <ligand>
        <name>Fe(2+)</name>
        <dbReference type="ChEBI" id="CHEBI:29033"/>
        <note>for iron-dependent acireductone dioxygenase activity</note>
    </ligand>
</feature>
<evidence type="ECO:0000313" key="12">
    <source>
        <dbReference type="EMBL" id="KAG7530553.1"/>
    </source>
</evidence>
<evidence type="ECO:0000256" key="1">
    <source>
        <dbReference type="ARBA" id="ARBA00000428"/>
    </source>
</evidence>
<evidence type="ECO:0000256" key="7">
    <source>
        <dbReference type="ARBA" id="ARBA00023002"/>
    </source>
</evidence>
<comment type="catalytic activity">
    <reaction evidence="11">
        <text>1,2-dihydroxy-5-(methylsulfanyl)pent-1-en-3-one + O2 = 3-(methylsulfanyl)propanoate + CO + formate + 2 H(+)</text>
        <dbReference type="Rhea" id="RHEA:14161"/>
        <dbReference type="ChEBI" id="CHEBI:15378"/>
        <dbReference type="ChEBI" id="CHEBI:15379"/>
        <dbReference type="ChEBI" id="CHEBI:15740"/>
        <dbReference type="ChEBI" id="CHEBI:17245"/>
        <dbReference type="ChEBI" id="CHEBI:49016"/>
        <dbReference type="ChEBI" id="CHEBI:49252"/>
        <dbReference type="EC" id="1.13.11.53"/>
    </reaction>
</comment>
<dbReference type="GO" id="GO:0010309">
    <property type="term" value="F:acireductone dioxygenase [iron(II)-requiring] activity"/>
    <property type="evidence" value="ECO:0007669"/>
    <property type="project" value="UniProtKB-UniRule"/>
</dbReference>
<dbReference type="EMBL" id="JABELV010000115">
    <property type="protein sequence ID" value="KAG7530553.1"/>
    <property type="molecule type" value="Genomic_DNA"/>
</dbReference>
<dbReference type="GO" id="GO:0010308">
    <property type="term" value="F:acireductone dioxygenase (Ni2+-requiring) activity"/>
    <property type="evidence" value="ECO:0007669"/>
    <property type="project" value="UniProtKB-UniRule"/>
</dbReference>
<dbReference type="GO" id="GO:0019509">
    <property type="term" value="P:L-methionine salvage from methylthioadenosine"/>
    <property type="evidence" value="ECO:0007669"/>
    <property type="project" value="UniProtKB-UniRule"/>
</dbReference>
<reference evidence="12" key="1">
    <citation type="submission" date="2020-04" db="EMBL/GenBank/DDBJ databases">
        <title>Analysis of mating type loci in Filobasidium floriforme.</title>
        <authorList>
            <person name="Nowrousian M."/>
        </authorList>
    </citation>
    <scope>NUCLEOTIDE SEQUENCE</scope>
    <source>
        <strain evidence="12">CBS 6242</strain>
    </source>
</reference>
<dbReference type="SUPFAM" id="SSF51182">
    <property type="entry name" value="RmlC-like cupins"/>
    <property type="match status" value="1"/>
</dbReference>
<dbReference type="PANTHER" id="PTHR23418">
    <property type="entry name" value="ACIREDUCTONE DIOXYGENASE"/>
    <property type="match status" value="1"/>
</dbReference>
<dbReference type="InterPro" id="IPR011051">
    <property type="entry name" value="RmlC_Cupin_sf"/>
</dbReference>
<proteinExistence type="inferred from homology"/>
<dbReference type="GO" id="GO:0005506">
    <property type="term" value="F:iron ion binding"/>
    <property type="evidence" value="ECO:0007669"/>
    <property type="project" value="UniProtKB-UniRule"/>
</dbReference>
<dbReference type="UniPathway" id="UPA00904">
    <property type="reaction ID" value="UER00878"/>
</dbReference>
<sequence length="180" mass="21296">MRSYIFDDIPGDQRLPHDSGNPITADQLKEIGVLYWNIPHDDQWEQNIDALAKERDYKNRDQILVTREGLGEAYETKLKSFFEEHLHEDEEIRYILEGSGFFDVRDHSDAKWIRIHVEQGDLLVVPAGIYHRFTLDEKDKVQALRLFKDEPKWVPYSRSEEVDKNPYRQDYLSSLKTTKA</sequence>
<keyword evidence="9 11" id="KW-0486">Methionine biosynthesis</keyword>
<gene>
    <name evidence="11" type="primary">ADI1</name>
    <name evidence="12" type="ORF">FFLO_04979</name>
</gene>
<dbReference type="GO" id="GO:0005737">
    <property type="term" value="C:cytoplasm"/>
    <property type="evidence" value="ECO:0007669"/>
    <property type="project" value="UniProtKB-SubCell"/>
</dbReference>
<dbReference type="AlphaFoldDB" id="A0A8K0NLW4"/>
<dbReference type="EC" id="1.13.11.54" evidence="11"/>
<dbReference type="Proteomes" id="UP000812966">
    <property type="component" value="Unassembled WGS sequence"/>
</dbReference>
<protein>
    <recommendedName>
        <fullName evidence="11">Acireductone dioxygenase</fullName>
    </recommendedName>
    <alternativeName>
        <fullName evidence="11">Acireductone dioxygenase (Fe(2+)-requiring)</fullName>
        <shortName evidence="11">ARD'</shortName>
        <shortName evidence="11">Fe-ARD</shortName>
        <ecNumber evidence="11">1.13.11.54</ecNumber>
    </alternativeName>
    <alternativeName>
        <fullName evidence="11">Acireductone dioxygenase (Ni(2+)-requiring)</fullName>
        <shortName evidence="11">ARD</shortName>
        <shortName evidence="11">Ni-ARD</shortName>
        <ecNumber evidence="11">1.13.11.53</ecNumber>
    </alternativeName>
</protein>
<comment type="catalytic activity">
    <reaction evidence="1 11">
        <text>1,2-dihydroxy-5-(methylsulfanyl)pent-1-en-3-one + O2 = 4-methylsulfanyl-2-oxobutanoate + formate + 2 H(+)</text>
        <dbReference type="Rhea" id="RHEA:24504"/>
        <dbReference type="ChEBI" id="CHEBI:15378"/>
        <dbReference type="ChEBI" id="CHEBI:15379"/>
        <dbReference type="ChEBI" id="CHEBI:15740"/>
        <dbReference type="ChEBI" id="CHEBI:16723"/>
        <dbReference type="ChEBI" id="CHEBI:49252"/>
        <dbReference type="EC" id="1.13.11.54"/>
    </reaction>
</comment>
<comment type="function">
    <text evidence="11">Catalyzes 2 different reactions between oxygen and the acireductone 1,2-dihydroxy-3-keto-5-methylthiopentene (DHK-MTPene) depending upon the metal bound in the active site. Fe-containing acireductone dioxygenase (Fe-ARD) produces formate and 2-keto-4-methylthiobutyrate (KMTB), the alpha-ketoacid precursor of methionine in the methionine recycle pathway. Ni-containing acireductone dioxygenase (Ni-ARD) produces methylthiopropionate, carbon monoxide and formate, and does not lie on the methionine recycle pathway.</text>
</comment>
<comment type="cofactor">
    <cofactor evidence="11">
        <name>Fe(2+)</name>
        <dbReference type="ChEBI" id="CHEBI:29033"/>
    </cofactor>
    <cofactor evidence="11">
        <name>Ni(2+)</name>
        <dbReference type="ChEBI" id="CHEBI:49786"/>
    </cofactor>
    <text evidence="11">Binds either 1 Fe or Ni cation per monomer. Iron-binding promotes an acireductone dioxygenase reaction producing 2-keto-4-methylthiobutyrate, while nickel-binding promotes an acireductone dioxygenase reaction producing 3-(methylsulfanyl)propanoate.</text>
</comment>
<keyword evidence="3 11" id="KW-0533">Nickel</keyword>
<feature type="binding site" evidence="11">
    <location>
        <position position="131"/>
    </location>
    <ligand>
        <name>Ni(2+)</name>
        <dbReference type="ChEBI" id="CHEBI:49786"/>
        <note>for nickel-dependent acireductone dioxygenase activity</note>
    </ligand>
</feature>
<dbReference type="HAMAP" id="MF_03154">
    <property type="entry name" value="Salvage_MtnD_euk"/>
    <property type="match status" value="1"/>
</dbReference>
<keyword evidence="6 11" id="KW-0223">Dioxygenase</keyword>
<comment type="caution">
    <text evidence="12">The sequence shown here is derived from an EMBL/GenBank/DDBJ whole genome shotgun (WGS) entry which is preliminary data.</text>
</comment>
<name>A0A8K0NLW4_9TREE</name>
<keyword evidence="7 11" id="KW-0560">Oxidoreductase</keyword>
<feature type="binding site" evidence="11">
    <location>
        <position position="131"/>
    </location>
    <ligand>
        <name>Fe(2+)</name>
        <dbReference type="ChEBI" id="CHEBI:29033"/>
        <note>for iron-dependent acireductone dioxygenase activity</note>
    </ligand>
</feature>
<evidence type="ECO:0000256" key="4">
    <source>
        <dbReference type="ARBA" id="ARBA00022605"/>
    </source>
</evidence>
<comment type="subcellular location">
    <subcellularLocation>
        <location evidence="11">Cytoplasm</location>
    </subcellularLocation>
    <subcellularLocation>
        <location evidence="11">Nucleus</location>
    </subcellularLocation>
</comment>
<keyword evidence="2 11" id="KW-0963">Cytoplasm</keyword>
<keyword evidence="10 11" id="KW-0539">Nucleus</keyword>
<dbReference type="OrthoDB" id="1867259at2759"/>